<keyword evidence="2" id="KW-1185">Reference proteome</keyword>
<gene>
    <name evidence="1" type="ORF">BG60_29060</name>
</gene>
<evidence type="ECO:0000313" key="1">
    <source>
        <dbReference type="EMBL" id="KDR31772.1"/>
    </source>
</evidence>
<proteinExistence type="predicted"/>
<organism evidence="1 2">
    <name type="scientific">Caballeronia zhejiangensis</name>
    <dbReference type="NCBI Taxonomy" id="871203"/>
    <lineage>
        <taxon>Bacteria</taxon>
        <taxon>Pseudomonadati</taxon>
        <taxon>Pseudomonadota</taxon>
        <taxon>Betaproteobacteria</taxon>
        <taxon>Burkholderiales</taxon>
        <taxon>Burkholderiaceae</taxon>
        <taxon>Caballeronia</taxon>
    </lineage>
</organism>
<dbReference type="AlphaFoldDB" id="A0A656QM68"/>
<sequence>MLNISVKENTRALVVSALLDPKAQTRAIARALNKTARQARGCRARSARGWIQLRGLSDSEVVHASARPS</sequence>
<protein>
    <submittedName>
        <fullName evidence="1">Uncharacterized protein</fullName>
    </submittedName>
</protein>
<evidence type="ECO:0000313" key="2">
    <source>
        <dbReference type="Proteomes" id="UP000027451"/>
    </source>
</evidence>
<comment type="caution">
    <text evidence="1">The sequence shown here is derived from an EMBL/GenBank/DDBJ whole genome shotgun (WGS) entry which is preliminary data.</text>
</comment>
<reference evidence="1 2" key="1">
    <citation type="submission" date="2014-03" db="EMBL/GenBank/DDBJ databases">
        <title>Draft Genome Sequences of Four Burkholderia Strains.</title>
        <authorList>
            <person name="Liu X.Y."/>
            <person name="Li C.X."/>
            <person name="Xu J.H."/>
        </authorList>
    </citation>
    <scope>NUCLEOTIDE SEQUENCE [LARGE SCALE GENOMIC DNA]</scope>
    <source>
        <strain evidence="1 2">OP-1</strain>
    </source>
</reference>
<dbReference type="EMBL" id="JFHD01000005">
    <property type="protein sequence ID" value="KDR31772.1"/>
    <property type="molecule type" value="Genomic_DNA"/>
</dbReference>
<dbReference type="Proteomes" id="UP000027451">
    <property type="component" value="Unassembled WGS sequence"/>
</dbReference>
<accession>A0A656QM68</accession>
<name>A0A656QM68_9BURK</name>